<protein>
    <submittedName>
        <fullName evidence="9">Iron chelate uptake ABC transporter family permease subunit</fullName>
    </submittedName>
</protein>
<dbReference type="SUPFAM" id="SSF81345">
    <property type="entry name" value="ABC transporter involved in vitamin B12 uptake, BtuC"/>
    <property type="match status" value="1"/>
</dbReference>
<dbReference type="Gene3D" id="1.10.3470.10">
    <property type="entry name" value="ABC transporter involved in vitamin B12 uptake, BtuC"/>
    <property type="match status" value="1"/>
</dbReference>
<evidence type="ECO:0000256" key="5">
    <source>
        <dbReference type="ARBA" id="ARBA00022692"/>
    </source>
</evidence>
<feature type="transmembrane region" description="Helical" evidence="8">
    <location>
        <begin position="92"/>
        <end position="110"/>
    </location>
</feature>
<keyword evidence="5 8" id="KW-0812">Transmembrane</keyword>
<keyword evidence="4" id="KW-1003">Cell membrane</keyword>
<dbReference type="RefSeq" id="WP_164259894.1">
    <property type="nucleotide sequence ID" value="NZ_JAAGMK010000863.1"/>
</dbReference>
<comment type="similarity">
    <text evidence="2">Belongs to the binding-protein-dependent transport system permease family. FecCD subfamily.</text>
</comment>
<dbReference type="CDD" id="cd06550">
    <property type="entry name" value="TM_ABC_iron-siderophores_like"/>
    <property type="match status" value="1"/>
</dbReference>
<name>A0A6G3T0A3_STRAQ</name>
<proteinExistence type="inferred from homology"/>
<dbReference type="Pfam" id="PF01032">
    <property type="entry name" value="FecCD"/>
    <property type="match status" value="1"/>
</dbReference>
<keyword evidence="6 8" id="KW-1133">Transmembrane helix</keyword>
<dbReference type="GO" id="GO:0005886">
    <property type="term" value="C:plasma membrane"/>
    <property type="evidence" value="ECO:0007669"/>
    <property type="project" value="UniProtKB-SubCell"/>
</dbReference>
<evidence type="ECO:0000256" key="8">
    <source>
        <dbReference type="SAM" id="Phobius"/>
    </source>
</evidence>
<dbReference type="PANTHER" id="PTHR30472">
    <property type="entry name" value="FERRIC ENTEROBACTIN TRANSPORT SYSTEM PERMEASE PROTEIN"/>
    <property type="match status" value="1"/>
</dbReference>
<evidence type="ECO:0000256" key="7">
    <source>
        <dbReference type="ARBA" id="ARBA00023136"/>
    </source>
</evidence>
<feature type="transmembrane region" description="Helical" evidence="8">
    <location>
        <begin position="122"/>
        <end position="141"/>
    </location>
</feature>
<evidence type="ECO:0000256" key="2">
    <source>
        <dbReference type="ARBA" id="ARBA00007935"/>
    </source>
</evidence>
<feature type="transmembrane region" description="Helical" evidence="8">
    <location>
        <begin position="174"/>
        <end position="197"/>
    </location>
</feature>
<gene>
    <name evidence="9" type="ORF">G3I43_29850</name>
</gene>
<evidence type="ECO:0000313" key="9">
    <source>
        <dbReference type="EMBL" id="NEB88335.1"/>
    </source>
</evidence>
<feature type="transmembrane region" description="Helical" evidence="8">
    <location>
        <begin position="38"/>
        <end position="58"/>
    </location>
</feature>
<evidence type="ECO:0000256" key="1">
    <source>
        <dbReference type="ARBA" id="ARBA00004651"/>
    </source>
</evidence>
<keyword evidence="7 8" id="KW-0472">Membrane</keyword>
<dbReference type="EMBL" id="JAAGMK010000863">
    <property type="protein sequence ID" value="NEB88335.1"/>
    <property type="molecule type" value="Genomic_DNA"/>
</dbReference>
<feature type="transmembrane region" description="Helical" evidence="8">
    <location>
        <begin position="147"/>
        <end position="167"/>
    </location>
</feature>
<evidence type="ECO:0000256" key="4">
    <source>
        <dbReference type="ARBA" id="ARBA00022475"/>
    </source>
</evidence>
<feature type="transmembrane region" description="Helical" evidence="8">
    <location>
        <begin position="305"/>
        <end position="326"/>
    </location>
</feature>
<comment type="caution">
    <text evidence="9">The sequence shown here is derived from an EMBL/GenBank/DDBJ whole genome shotgun (WGS) entry which is preliminary data.</text>
</comment>
<evidence type="ECO:0000256" key="3">
    <source>
        <dbReference type="ARBA" id="ARBA00022448"/>
    </source>
</evidence>
<evidence type="ECO:0000256" key="6">
    <source>
        <dbReference type="ARBA" id="ARBA00022989"/>
    </source>
</evidence>
<dbReference type="GO" id="GO:0022857">
    <property type="term" value="F:transmembrane transporter activity"/>
    <property type="evidence" value="ECO:0007669"/>
    <property type="project" value="InterPro"/>
</dbReference>
<keyword evidence="3" id="KW-0813">Transport</keyword>
<accession>A0A6G3T0A3</accession>
<feature type="transmembrane region" description="Helical" evidence="8">
    <location>
        <begin position="333"/>
        <end position="354"/>
    </location>
</feature>
<dbReference type="PANTHER" id="PTHR30472:SF24">
    <property type="entry name" value="FERRIC ENTEROBACTIN TRANSPORT SYSTEM PERMEASE PROTEIN FEPG"/>
    <property type="match status" value="1"/>
</dbReference>
<reference evidence="9" key="1">
    <citation type="submission" date="2020-01" db="EMBL/GenBank/DDBJ databases">
        <title>Insect and environment-associated Actinomycetes.</title>
        <authorList>
            <person name="Currrie C."/>
            <person name="Chevrette M."/>
            <person name="Carlson C."/>
            <person name="Stubbendieck R."/>
            <person name="Wendt-Pienkowski E."/>
        </authorList>
    </citation>
    <scope>NUCLEOTIDE SEQUENCE</scope>
    <source>
        <strain evidence="9">SID505</strain>
    </source>
</reference>
<feature type="transmembrane region" description="Helical" evidence="8">
    <location>
        <begin position="266"/>
        <end position="293"/>
    </location>
</feature>
<dbReference type="AlphaFoldDB" id="A0A6G3T0A3"/>
<dbReference type="InterPro" id="IPR037294">
    <property type="entry name" value="ABC_BtuC-like"/>
</dbReference>
<dbReference type="GO" id="GO:0033214">
    <property type="term" value="P:siderophore-iron import into cell"/>
    <property type="evidence" value="ECO:0007669"/>
    <property type="project" value="TreeGrafter"/>
</dbReference>
<sequence length="360" mass="37194">MSPSPVPVRPHPATVDFGRPTLVTRGPRWSLRLDVRTAVSCAVFLLLTLAAVVATLAYGTYGIPLPDVVQALLGEGSAGTRTVVVEWRLPRALLAVLLGAALAVSGAIFQSVTRNPLGSPDIVGFSSGSYTGALVVMLLTGGGYYQVAAGSLAGGILTAFVVFVLAYRRGAAQGFRLIIVGIAISAMLGAFNTWLVLRADIEEAMLSAVWGAGSLNSLGYDQLWPVLALLALLIPPALACGPALRRLELGDDAAAALGTRTEAVRLVLVVLGVALIALVTAAAGPIAFIALAAPQIARRITRGSSVALLPSAVLGAFLLVLADLAGQRLFAPVQLPVGIVTVSIGGLYLVWLLVREARRT</sequence>
<organism evidence="9">
    <name type="scientific">Streptomyces anulatus</name>
    <name type="common">Streptomyces chrysomallus</name>
    <dbReference type="NCBI Taxonomy" id="1892"/>
    <lineage>
        <taxon>Bacteria</taxon>
        <taxon>Bacillati</taxon>
        <taxon>Actinomycetota</taxon>
        <taxon>Actinomycetes</taxon>
        <taxon>Kitasatosporales</taxon>
        <taxon>Streptomycetaceae</taxon>
        <taxon>Streptomyces</taxon>
    </lineage>
</organism>
<dbReference type="InterPro" id="IPR000522">
    <property type="entry name" value="ABC_transptr_permease_BtuC"/>
</dbReference>
<comment type="subcellular location">
    <subcellularLocation>
        <location evidence="1">Cell membrane</location>
        <topology evidence="1">Multi-pass membrane protein</topology>
    </subcellularLocation>
</comment>